<keyword evidence="2" id="KW-1185">Reference proteome</keyword>
<dbReference type="InParanoid" id="V4SEC1"/>
<dbReference type="AlphaFoldDB" id="V4SEC1"/>
<dbReference type="Proteomes" id="UP000030687">
    <property type="component" value="Unassembled WGS sequence"/>
</dbReference>
<evidence type="ECO:0000313" key="2">
    <source>
        <dbReference type="Proteomes" id="UP000030687"/>
    </source>
</evidence>
<proteinExistence type="predicted"/>
<dbReference type="EMBL" id="KI536799">
    <property type="protein sequence ID" value="ESR45973.1"/>
    <property type="molecule type" value="Genomic_DNA"/>
</dbReference>
<protein>
    <submittedName>
        <fullName evidence="1">Uncharacterized protein</fullName>
    </submittedName>
</protein>
<name>V4SEC1_CITCL</name>
<sequence length="73" mass="8577">MDRPISLINDIRTKHKLITTRIIITARHMHGIHFRVYNAQKIGTYMNYFDSIQTEKPSLTSNQSPPTPIRNRK</sequence>
<dbReference type="Gramene" id="ESR45973">
    <property type="protein sequence ID" value="ESR45973"/>
    <property type="gene ID" value="CICLE_v10003041mg"/>
</dbReference>
<organism evidence="1 2">
    <name type="scientific">Citrus clementina</name>
    <name type="common">Clementine</name>
    <name type="synonym">Citrus deliciosa x Citrus sinensis</name>
    <dbReference type="NCBI Taxonomy" id="85681"/>
    <lineage>
        <taxon>Eukaryota</taxon>
        <taxon>Viridiplantae</taxon>
        <taxon>Streptophyta</taxon>
        <taxon>Embryophyta</taxon>
        <taxon>Tracheophyta</taxon>
        <taxon>Spermatophyta</taxon>
        <taxon>Magnoliopsida</taxon>
        <taxon>eudicotyledons</taxon>
        <taxon>Gunneridae</taxon>
        <taxon>Pentapetalae</taxon>
        <taxon>rosids</taxon>
        <taxon>malvids</taxon>
        <taxon>Sapindales</taxon>
        <taxon>Rutaceae</taxon>
        <taxon>Aurantioideae</taxon>
        <taxon>Citrus</taxon>
    </lineage>
</organism>
<reference evidence="1 2" key="1">
    <citation type="submission" date="2013-10" db="EMBL/GenBank/DDBJ databases">
        <authorList>
            <consortium name="International Citrus Genome Consortium"/>
            <person name="Jenkins J."/>
            <person name="Schmutz J."/>
            <person name="Prochnik S."/>
            <person name="Rokhsar D."/>
            <person name="Gmitter F."/>
            <person name="Ollitrault P."/>
            <person name="Machado M."/>
            <person name="Talon M."/>
            <person name="Wincker P."/>
            <person name="Jaillon O."/>
            <person name="Morgante M."/>
        </authorList>
    </citation>
    <scope>NUCLEOTIDE SEQUENCE</scope>
    <source>
        <strain evidence="2">cv. Clemenules</strain>
    </source>
</reference>
<accession>V4SEC1</accession>
<evidence type="ECO:0000313" key="1">
    <source>
        <dbReference type="EMBL" id="ESR45973.1"/>
    </source>
</evidence>
<dbReference type="KEGG" id="cic:CICLE_v10003041mg"/>
<gene>
    <name evidence="1" type="ORF">CICLE_v10003041mg</name>
</gene>